<proteinExistence type="predicted"/>
<dbReference type="SUPFAM" id="SSF51338">
    <property type="entry name" value="Composite domain of metallo-dependent hydrolases"/>
    <property type="match status" value="2"/>
</dbReference>
<keyword evidence="3" id="KW-0808">Transferase</keyword>
<reference evidence="3 4" key="1">
    <citation type="journal article" date="2017" name="BMC Genomics">
        <title>Chromosome level assembly and secondary metabolite potential of the parasitic fungus Cordyceps militaris.</title>
        <authorList>
            <person name="Kramer G.J."/>
            <person name="Nodwell J.R."/>
        </authorList>
    </citation>
    <scope>NUCLEOTIDE SEQUENCE [LARGE SCALE GENOMIC DNA]</scope>
    <source>
        <strain evidence="3 4">ATCC 34164</strain>
    </source>
</reference>
<dbReference type="InterPro" id="IPR051781">
    <property type="entry name" value="Metallo-dep_Hydrolase"/>
</dbReference>
<dbReference type="VEuPathDB" id="FungiDB:A9K55_007760"/>
<sequence length="484" mass="51555">MTRRIPTRAAPPAQHLSQPALQPPSAPTSPPIRPHGGIPAHLVKPWVLPPQKTYILHNANVVDTAHARIIPRQTVTLRSGLIDSVQPTHSVSHPVLPASASVVEVDLDGRYLCPGLIDCHVHLTAVAGSASLGFDEADLAVSYFRQPFLCQQMLSRGFTSVRDTGGATLALKEAIADDVFPGPRVFLANKAISQTGGHGDVRTAHDKAGGGCCQCGTQSSISVVADGVSACLAAAREQLRQGADFIKIMVGGGVASPTDRIENTQFTAAEIRAIADVADSYGTYVTAHAYTAKAIRHAVDNGVRGIEHGNMLDADTARYMAARGVWLTPTLITYKAMGEDQYSAFLPPENQAKNQQVLARGVASLRLAHDAGVTICHGSDLLGPLQAEQSREFGLRAQGLPSPVVLQGATVHAARMLRQEQRLGQIKKGFAADLLVLTANPLDDVSVLDEPEKSVLVVVKNGRVYTSRWSAMEEDTKPRGSMIE</sequence>
<dbReference type="SUPFAM" id="SSF51556">
    <property type="entry name" value="Metallo-dependent hydrolases"/>
    <property type="match status" value="1"/>
</dbReference>
<protein>
    <submittedName>
        <fullName evidence="3">Histone acetyltransferase</fullName>
    </submittedName>
</protein>
<gene>
    <name evidence="3" type="ORF">A9K55_007760</name>
</gene>
<evidence type="ECO:0000313" key="4">
    <source>
        <dbReference type="Proteomes" id="UP000323067"/>
    </source>
</evidence>
<dbReference type="Gene3D" id="2.30.40.10">
    <property type="entry name" value="Urease, subunit C, domain 1"/>
    <property type="match status" value="1"/>
</dbReference>
<dbReference type="Proteomes" id="UP000323067">
    <property type="component" value="Chromosome vii"/>
</dbReference>
<dbReference type="GO" id="GO:0016740">
    <property type="term" value="F:transferase activity"/>
    <property type="evidence" value="ECO:0007669"/>
    <property type="project" value="UniProtKB-KW"/>
</dbReference>
<dbReference type="OrthoDB" id="5595695at2759"/>
<dbReference type="PANTHER" id="PTHR43135">
    <property type="entry name" value="ALPHA-D-RIBOSE 1-METHYLPHOSPHONATE 5-TRIPHOSPHATE DIPHOSPHATASE"/>
    <property type="match status" value="1"/>
</dbReference>
<dbReference type="InterPro" id="IPR057744">
    <property type="entry name" value="OTAase-like"/>
</dbReference>
<dbReference type="AlphaFoldDB" id="A0A2H4SF94"/>
<dbReference type="PANTHER" id="PTHR43135:SF3">
    <property type="entry name" value="ALPHA-D-RIBOSE 1-METHYLPHOSPHONATE 5-TRIPHOSPHATE DIPHOSPHATASE"/>
    <property type="match status" value="1"/>
</dbReference>
<dbReference type="InterPro" id="IPR032466">
    <property type="entry name" value="Metal_Hydrolase"/>
</dbReference>
<dbReference type="InterPro" id="IPR006680">
    <property type="entry name" value="Amidohydro-rel"/>
</dbReference>
<dbReference type="EMBL" id="CP023324">
    <property type="protein sequence ID" value="ATY61780.1"/>
    <property type="molecule type" value="Genomic_DNA"/>
</dbReference>
<dbReference type="GO" id="GO:0016810">
    <property type="term" value="F:hydrolase activity, acting on carbon-nitrogen (but not peptide) bonds"/>
    <property type="evidence" value="ECO:0007669"/>
    <property type="project" value="InterPro"/>
</dbReference>
<feature type="domain" description="Amidohydrolase-related" evidence="2">
    <location>
        <begin position="111"/>
        <end position="464"/>
    </location>
</feature>
<dbReference type="Pfam" id="PF01979">
    <property type="entry name" value="Amidohydro_1"/>
    <property type="match status" value="1"/>
</dbReference>
<dbReference type="Gene3D" id="3.20.20.140">
    <property type="entry name" value="Metal-dependent hydrolases"/>
    <property type="match status" value="1"/>
</dbReference>
<dbReference type="CDD" id="cd01299">
    <property type="entry name" value="Met_dep_hydrolase_A"/>
    <property type="match status" value="1"/>
</dbReference>
<evidence type="ECO:0000259" key="2">
    <source>
        <dbReference type="Pfam" id="PF01979"/>
    </source>
</evidence>
<evidence type="ECO:0000313" key="3">
    <source>
        <dbReference type="EMBL" id="ATY61780.1"/>
    </source>
</evidence>
<name>A0A2H4SF94_CORMI</name>
<dbReference type="InterPro" id="IPR011059">
    <property type="entry name" value="Metal-dep_hydrolase_composite"/>
</dbReference>
<accession>A0A2H4SF94</accession>
<feature type="compositionally biased region" description="Pro residues" evidence="1">
    <location>
        <begin position="21"/>
        <end position="33"/>
    </location>
</feature>
<organism evidence="3 4">
    <name type="scientific">Cordyceps militaris</name>
    <name type="common">Caterpillar fungus</name>
    <name type="synonym">Clavaria militaris</name>
    <dbReference type="NCBI Taxonomy" id="73501"/>
    <lineage>
        <taxon>Eukaryota</taxon>
        <taxon>Fungi</taxon>
        <taxon>Dikarya</taxon>
        <taxon>Ascomycota</taxon>
        <taxon>Pezizomycotina</taxon>
        <taxon>Sordariomycetes</taxon>
        <taxon>Hypocreomycetidae</taxon>
        <taxon>Hypocreales</taxon>
        <taxon>Cordycipitaceae</taxon>
        <taxon>Cordyceps</taxon>
    </lineage>
</organism>
<evidence type="ECO:0000256" key="1">
    <source>
        <dbReference type="SAM" id="MobiDB-lite"/>
    </source>
</evidence>
<feature type="region of interest" description="Disordered" evidence="1">
    <location>
        <begin position="1"/>
        <end position="35"/>
    </location>
</feature>
<dbReference type="VEuPathDB" id="FungiDB:CCM_07145"/>